<evidence type="ECO:0000256" key="1">
    <source>
        <dbReference type="ARBA" id="ARBA00003681"/>
    </source>
</evidence>
<comment type="caution">
    <text evidence="7">The sequence shown here is derived from an EMBL/GenBank/DDBJ whole genome shotgun (WGS) entry which is preliminary data.</text>
</comment>
<name>A0ABT2Y7H0_9MOLU</name>
<comment type="function">
    <text evidence="1">General (non sugar-specific) component of the phosphoenolpyruvate-dependent sugar phosphotransferase system (sugar PTS). This major carbohydrate active-transport system catalyzes the phosphorylation of incoming sugar substrates concomitantly with their translocation across the cell membrane. The phosphoryl group from phosphoenolpyruvate (PEP) is transferred to the phosphoryl carrier protein HPr by enzyme I. Phospho-HPr then transfers it to the PTS EIIA domain.</text>
</comment>
<gene>
    <name evidence="7" type="ORF">N7548_07640</name>
</gene>
<dbReference type="EMBL" id="JAOVQM010000008">
    <property type="protein sequence ID" value="MCV2232688.1"/>
    <property type="molecule type" value="Genomic_DNA"/>
</dbReference>
<evidence type="ECO:0000256" key="4">
    <source>
        <dbReference type="ARBA" id="ARBA00022490"/>
    </source>
</evidence>
<dbReference type="InterPro" id="IPR035895">
    <property type="entry name" value="HPr-like_sf"/>
</dbReference>
<keyword evidence="5" id="KW-0598">Phosphotransferase system</keyword>
<proteinExistence type="predicted"/>
<dbReference type="Proteomes" id="UP001177160">
    <property type="component" value="Unassembled WGS sequence"/>
</dbReference>
<keyword evidence="8" id="KW-1185">Reference proteome</keyword>
<reference evidence="7" key="1">
    <citation type="submission" date="2022-09" db="EMBL/GenBank/DDBJ databases">
        <title>Novel Mycoplasma species identified in domestic and wild animals.</title>
        <authorList>
            <person name="Volokhov D.V."/>
            <person name="Furtak V.A."/>
            <person name="Zagorodnyaya T.A."/>
        </authorList>
    </citation>
    <scope>NUCLEOTIDE SEQUENCE</scope>
    <source>
        <strain evidence="7">Oakley</strain>
    </source>
</reference>
<protein>
    <recommendedName>
        <fullName evidence="3">Phosphocarrier protein HPr</fullName>
    </recommendedName>
</protein>
<dbReference type="Gene3D" id="3.30.1340.10">
    <property type="entry name" value="HPr-like"/>
    <property type="match status" value="1"/>
</dbReference>
<dbReference type="PROSITE" id="PS51350">
    <property type="entry name" value="PTS_HPR_DOM"/>
    <property type="match status" value="1"/>
</dbReference>
<evidence type="ECO:0000313" key="8">
    <source>
        <dbReference type="Proteomes" id="UP001177160"/>
    </source>
</evidence>
<evidence type="ECO:0000256" key="2">
    <source>
        <dbReference type="ARBA" id="ARBA00004496"/>
    </source>
</evidence>
<dbReference type="NCBIfam" id="TIGR01003">
    <property type="entry name" value="PTS_HPr_family"/>
    <property type="match status" value="1"/>
</dbReference>
<dbReference type="InterPro" id="IPR050399">
    <property type="entry name" value="HPr"/>
</dbReference>
<dbReference type="PANTHER" id="PTHR33705:SF2">
    <property type="entry name" value="PHOSPHOCARRIER PROTEIN NPR"/>
    <property type="match status" value="1"/>
</dbReference>
<dbReference type="PROSITE" id="PS00369">
    <property type="entry name" value="PTS_HPR_HIS"/>
    <property type="match status" value="1"/>
</dbReference>
<dbReference type="InterPro" id="IPR001020">
    <property type="entry name" value="PTS_HPr_His_P_site"/>
</dbReference>
<dbReference type="SUPFAM" id="SSF55594">
    <property type="entry name" value="HPr-like"/>
    <property type="match status" value="1"/>
</dbReference>
<dbReference type="InterPro" id="IPR002114">
    <property type="entry name" value="PTS_HPr_Ser_P_site"/>
</dbReference>
<keyword evidence="4" id="KW-0963">Cytoplasm</keyword>
<comment type="subcellular location">
    <subcellularLocation>
        <location evidence="2">Cytoplasm</location>
    </subcellularLocation>
</comment>
<evidence type="ECO:0000256" key="5">
    <source>
        <dbReference type="ARBA" id="ARBA00022683"/>
    </source>
</evidence>
<feature type="domain" description="HPr" evidence="6">
    <location>
        <begin position="1"/>
        <end position="90"/>
    </location>
</feature>
<dbReference type="RefSeq" id="WP_263608877.1">
    <property type="nucleotide sequence ID" value="NZ_JAOVQM010000008.1"/>
</dbReference>
<dbReference type="InterPro" id="IPR000032">
    <property type="entry name" value="HPr-like"/>
</dbReference>
<organism evidence="7 8">
    <name type="scientific">Paracholeplasma manati</name>
    <dbReference type="NCBI Taxonomy" id="591373"/>
    <lineage>
        <taxon>Bacteria</taxon>
        <taxon>Bacillati</taxon>
        <taxon>Mycoplasmatota</taxon>
        <taxon>Mollicutes</taxon>
        <taxon>Acholeplasmatales</taxon>
        <taxon>Acholeplasmataceae</taxon>
        <taxon>Paracholeplasma</taxon>
    </lineage>
</organism>
<sequence>MTKKQVLVTNPSGLHARPGAEFVKVANTFKSTIKIMKTDNPAKLVNAKSIIFLLSLGIKRDTLVELQAEGEDEVNAVETLCALIESGLGE</sequence>
<accession>A0ABT2Y7H0</accession>
<dbReference type="Pfam" id="PF00381">
    <property type="entry name" value="PTS-HPr"/>
    <property type="match status" value="1"/>
</dbReference>
<dbReference type="PANTHER" id="PTHR33705">
    <property type="entry name" value="PHOSPHOCARRIER PROTEIN HPR"/>
    <property type="match status" value="1"/>
</dbReference>
<dbReference type="PRINTS" id="PR00107">
    <property type="entry name" value="PHOSPHOCPHPR"/>
</dbReference>
<evidence type="ECO:0000313" key="7">
    <source>
        <dbReference type="EMBL" id="MCV2232688.1"/>
    </source>
</evidence>
<dbReference type="CDD" id="cd00367">
    <property type="entry name" value="PTS-HPr_like"/>
    <property type="match status" value="1"/>
</dbReference>
<dbReference type="PROSITE" id="PS00589">
    <property type="entry name" value="PTS_HPR_SER"/>
    <property type="match status" value="1"/>
</dbReference>
<evidence type="ECO:0000259" key="6">
    <source>
        <dbReference type="PROSITE" id="PS51350"/>
    </source>
</evidence>
<evidence type="ECO:0000256" key="3">
    <source>
        <dbReference type="ARBA" id="ARBA00020422"/>
    </source>
</evidence>